<name>A0ABQ3N119_9BACI</name>
<feature type="region of interest" description="Disordered" evidence="2">
    <location>
        <begin position="65"/>
        <end position="88"/>
    </location>
</feature>
<dbReference type="SUPFAM" id="SSF52402">
    <property type="entry name" value="Adenine nucleotide alpha hydrolases-like"/>
    <property type="match status" value="1"/>
</dbReference>
<evidence type="ECO:0000259" key="3">
    <source>
        <dbReference type="Pfam" id="PF00582"/>
    </source>
</evidence>
<dbReference type="InterPro" id="IPR014729">
    <property type="entry name" value="Rossmann-like_a/b/a_fold"/>
</dbReference>
<dbReference type="PANTHER" id="PTHR46268:SF6">
    <property type="entry name" value="UNIVERSAL STRESS PROTEIN UP12"/>
    <property type="match status" value="1"/>
</dbReference>
<dbReference type="RefSeq" id="WP_191272646.1">
    <property type="nucleotide sequence ID" value="NZ_BNDS01000008.1"/>
</dbReference>
<dbReference type="PRINTS" id="PR01438">
    <property type="entry name" value="UNVRSLSTRESS"/>
</dbReference>
<proteinExistence type="inferred from homology"/>
<keyword evidence="5" id="KW-1185">Reference proteome</keyword>
<dbReference type="EMBL" id="BNDS01000008">
    <property type="protein sequence ID" value="GHH98615.1"/>
    <property type="molecule type" value="Genomic_DNA"/>
</dbReference>
<dbReference type="PANTHER" id="PTHR46268">
    <property type="entry name" value="STRESS RESPONSE PROTEIN NHAX"/>
    <property type="match status" value="1"/>
</dbReference>
<feature type="domain" description="UspA" evidence="3">
    <location>
        <begin position="1"/>
        <end position="51"/>
    </location>
</feature>
<comment type="similarity">
    <text evidence="1">Belongs to the universal stress protein A family.</text>
</comment>
<reference evidence="4 5" key="1">
    <citation type="journal article" date="2022" name="Int. J. Syst. Evol. Microbiol.">
        <title>Neobacillus kokaensis sp. nov., isolated from soil.</title>
        <authorList>
            <person name="Yuki K."/>
            <person name="Matsubara H."/>
            <person name="Yamaguchi S."/>
        </authorList>
    </citation>
    <scope>NUCLEOTIDE SEQUENCE [LARGE SCALE GENOMIC DNA]</scope>
    <source>
        <strain evidence="4 5">LOB 377</strain>
    </source>
</reference>
<dbReference type="Proteomes" id="UP000637074">
    <property type="component" value="Unassembled WGS sequence"/>
</dbReference>
<accession>A0ABQ3N119</accession>
<dbReference type="InterPro" id="IPR006015">
    <property type="entry name" value="Universal_stress_UspA"/>
</dbReference>
<organism evidence="4 5">
    <name type="scientific">Neobacillus kokaensis</name>
    <dbReference type="NCBI Taxonomy" id="2759023"/>
    <lineage>
        <taxon>Bacteria</taxon>
        <taxon>Bacillati</taxon>
        <taxon>Bacillota</taxon>
        <taxon>Bacilli</taxon>
        <taxon>Bacillales</taxon>
        <taxon>Bacillaceae</taxon>
        <taxon>Neobacillus</taxon>
    </lineage>
</organism>
<protein>
    <recommendedName>
        <fullName evidence="3">UspA domain-containing protein</fullName>
    </recommendedName>
</protein>
<feature type="domain" description="UspA" evidence="3">
    <location>
        <begin position="69"/>
        <end position="167"/>
    </location>
</feature>
<evidence type="ECO:0000256" key="1">
    <source>
        <dbReference type="ARBA" id="ARBA00008791"/>
    </source>
</evidence>
<comment type="caution">
    <text evidence="4">The sequence shown here is derived from an EMBL/GenBank/DDBJ whole genome shotgun (WGS) entry which is preliminary data.</text>
</comment>
<evidence type="ECO:0000256" key="2">
    <source>
        <dbReference type="SAM" id="MobiDB-lite"/>
    </source>
</evidence>
<dbReference type="CDD" id="cd00293">
    <property type="entry name" value="USP-like"/>
    <property type="match status" value="1"/>
</dbReference>
<dbReference type="Gene3D" id="3.40.50.620">
    <property type="entry name" value="HUPs"/>
    <property type="match status" value="1"/>
</dbReference>
<gene>
    <name evidence="4" type="ORF">AM1BK_21580</name>
</gene>
<evidence type="ECO:0000313" key="4">
    <source>
        <dbReference type="EMBL" id="GHH98615.1"/>
    </source>
</evidence>
<dbReference type="Pfam" id="PF00582">
    <property type="entry name" value="Usp"/>
    <property type="match status" value="2"/>
</dbReference>
<dbReference type="InterPro" id="IPR006016">
    <property type="entry name" value="UspA"/>
</dbReference>
<sequence>MYNHILIGFNSSEDSMKALQRAAQFYALNRDCKITVAHVIQKQTSNMAYTYSVVPSVTSVTSINGGVPPSPVPLPKTELPPETQETSPNSKILDQAKSFLMSQGVPAEFEALDGQPVNDDLCDFASEQGVDLIIVGNSGKGALQKLLEGSVSEKVMKKAEMDVLIVK</sequence>
<evidence type="ECO:0000313" key="5">
    <source>
        <dbReference type="Proteomes" id="UP000637074"/>
    </source>
</evidence>